<dbReference type="Proteomes" id="UP000014854">
    <property type="component" value="Unassembled WGS sequence"/>
</dbReference>
<comment type="caution">
    <text evidence="1">The sequence shown here is derived from an EMBL/GenBank/DDBJ whole genome shotgun (WGS) entry which is preliminary data.</text>
</comment>
<evidence type="ECO:0000313" key="2">
    <source>
        <dbReference type="Proteomes" id="UP000014854"/>
    </source>
</evidence>
<dbReference type="AlphaFoldDB" id="S7JPN9"/>
<proteinExistence type="predicted"/>
<sequence length="320" mass="38609">MKNDENNLKNEISNLNEQQKQHMINMFKKYNYHIVITDNINERILNTILYNNENNTEYAIIKLKEFINIMIDRPYRESIIQDRTFSIFCYVHIANNKVFSSDERLIFFNDRHPIRNIINFRGFSSPSKMSNTDKINHDLIDFINIIECSKTQKHRYLDYLQTKYNQSKKDHSFSWLSENNKDLPQWSIDYFEKNKVIEKELRHLPILFNNKEAFRFTIPAIFHAMEISDAEKKLFLITMKKAWGQKKYRTKIKNEKKITLNLVVDEEIDKRLKRLSKEFDVPVNKIVSMMTIYLADKYTEIKALEEKKKNNKRKQLQNLM</sequence>
<evidence type="ECO:0000313" key="1">
    <source>
        <dbReference type="EMBL" id="EPP24145.1"/>
    </source>
</evidence>
<protein>
    <submittedName>
        <fullName evidence="1">Uncharacterized protein</fullName>
    </submittedName>
</protein>
<accession>S7JPN9</accession>
<dbReference type="RefSeq" id="WP_020328474.1">
    <property type="nucleotide sequence ID" value="NZ_ASXS01000003.1"/>
</dbReference>
<dbReference type="EMBL" id="ASXS01000003">
    <property type="protein sequence ID" value="EPP24145.1"/>
    <property type="molecule type" value="Genomic_DNA"/>
</dbReference>
<reference evidence="1 2" key="1">
    <citation type="journal article" date="2013" name="Gut Pathog.">
        <title>Evidence of a new metabolic capacity in an emerging diarrheal pathogen: lessons from the draft genomes of Vibrio fluvialis strains PG41 and I21563.</title>
        <authorList>
            <person name="Khatri I."/>
            <person name="Mahajan S."/>
            <person name="Dureja C."/>
            <person name="Subramanian S."/>
            <person name="Raychaudhuri S."/>
        </authorList>
    </citation>
    <scope>NUCLEOTIDE SEQUENCE [LARGE SCALE GENOMIC DNA]</scope>
    <source>
        <strain evidence="1 2">PG41</strain>
    </source>
</reference>
<dbReference type="PATRIC" id="fig|1336752.4.peg.1022"/>
<gene>
    <name evidence="1" type="ORF">L910_2973</name>
</gene>
<organism evidence="1 2">
    <name type="scientific">Vibrio fluvialis PG41</name>
    <dbReference type="NCBI Taxonomy" id="1336752"/>
    <lineage>
        <taxon>Bacteria</taxon>
        <taxon>Pseudomonadati</taxon>
        <taxon>Pseudomonadota</taxon>
        <taxon>Gammaproteobacteria</taxon>
        <taxon>Vibrionales</taxon>
        <taxon>Vibrionaceae</taxon>
        <taxon>Vibrio</taxon>
    </lineage>
</organism>
<name>S7JPN9_VIBFL</name>